<dbReference type="GO" id="GO:0015074">
    <property type="term" value="P:DNA integration"/>
    <property type="evidence" value="ECO:0007669"/>
    <property type="project" value="InterPro"/>
</dbReference>
<dbReference type="Pfam" id="PF13683">
    <property type="entry name" value="rve_3"/>
    <property type="match status" value="1"/>
</dbReference>
<dbReference type="EMBL" id="VDDC01000021">
    <property type="protein sequence ID" value="TNH38850.1"/>
    <property type="molecule type" value="Genomic_DNA"/>
</dbReference>
<evidence type="ECO:0000259" key="1">
    <source>
        <dbReference type="Pfam" id="PF13683"/>
    </source>
</evidence>
<name>A0A5C4R4J3_9RHOB</name>
<accession>A0A5C4R4J3</accession>
<protein>
    <recommendedName>
        <fullName evidence="1">Integrase catalytic domain-containing protein</fullName>
    </recommendedName>
</protein>
<comment type="caution">
    <text evidence="2">The sequence shown here is derived from an EMBL/GenBank/DDBJ whole genome shotgun (WGS) entry which is preliminary data.</text>
</comment>
<dbReference type="InterPro" id="IPR001584">
    <property type="entry name" value="Integrase_cat-core"/>
</dbReference>
<sequence>MFIIRIVDHNTPLSTTSRCKCGILISMSGRRNCYDNAMIETAFKTLKSKRVWLVNWQSHQQAEKAVARYIDGFCNPVRRHSSLGFQSPTAFNRKATDVS</sequence>
<reference evidence="2 3" key="1">
    <citation type="submission" date="2019-06" db="EMBL/GenBank/DDBJ databases">
        <authorList>
            <person name="Li J."/>
        </authorList>
    </citation>
    <scope>NUCLEOTIDE SEQUENCE [LARGE SCALE GENOMIC DNA]</scope>
    <source>
        <strain evidence="2 3">CGMCC 1.8012</strain>
    </source>
</reference>
<dbReference type="Proteomes" id="UP000304880">
    <property type="component" value="Unassembled WGS sequence"/>
</dbReference>
<dbReference type="PANTHER" id="PTHR46889:SF4">
    <property type="entry name" value="TRANSPOSASE INSO FOR INSERTION SEQUENCE ELEMENT IS911B-RELATED"/>
    <property type="match status" value="1"/>
</dbReference>
<proteinExistence type="predicted"/>
<gene>
    <name evidence="2" type="ORF">FHD67_12360</name>
</gene>
<evidence type="ECO:0000313" key="2">
    <source>
        <dbReference type="EMBL" id="TNH38850.1"/>
    </source>
</evidence>
<organism evidence="2 3">
    <name type="scientific">Paracoccus haeundaensis</name>
    <dbReference type="NCBI Taxonomy" id="225362"/>
    <lineage>
        <taxon>Bacteria</taxon>
        <taxon>Pseudomonadati</taxon>
        <taxon>Pseudomonadota</taxon>
        <taxon>Alphaproteobacteria</taxon>
        <taxon>Rhodobacterales</taxon>
        <taxon>Paracoccaceae</taxon>
        <taxon>Paracoccus</taxon>
    </lineage>
</organism>
<dbReference type="InterPro" id="IPR050900">
    <property type="entry name" value="Transposase_IS3/IS150/IS904"/>
</dbReference>
<keyword evidence="3" id="KW-1185">Reference proteome</keyword>
<dbReference type="InterPro" id="IPR012337">
    <property type="entry name" value="RNaseH-like_sf"/>
</dbReference>
<evidence type="ECO:0000313" key="3">
    <source>
        <dbReference type="Proteomes" id="UP000304880"/>
    </source>
</evidence>
<dbReference type="AlphaFoldDB" id="A0A5C4R4J3"/>
<feature type="domain" description="Integrase catalytic" evidence="1">
    <location>
        <begin position="22"/>
        <end position="88"/>
    </location>
</feature>
<dbReference type="PANTHER" id="PTHR46889">
    <property type="entry name" value="TRANSPOSASE INSF FOR INSERTION SEQUENCE IS3B-RELATED"/>
    <property type="match status" value="1"/>
</dbReference>
<dbReference type="SUPFAM" id="SSF53098">
    <property type="entry name" value="Ribonuclease H-like"/>
    <property type="match status" value="1"/>
</dbReference>